<dbReference type="Proteomes" id="UP000574317">
    <property type="component" value="Unassembled WGS sequence"/>
</dbReference>
<keyword evidence="4" id="KW-0560">Oxidoreductase</keyword>
<evidence type="ECO:0000256" key="5">
    <source>
        <dbReference type="ARBA" id="ARBA00023033"/>
    </source>
</evidence>
<gene>
    <name evidence="7" type="ORF">FNAPI_6412</name>
</gene>
<evidence type="ECO:0000256" key="1">
    <source>
        <dbReference type="ARBA" id="ARBA00001974"/>
    </source>
</evidence>
<dbReference type="SUPFAM" id="SSF51905">
    <property type="entry name" value="FAD/NAD(P)-binding domain"/>
    <property type="match status" value="1"/>
</dbReference>
<dbReference type="InterPro" id="IPR002938">
    <property type="entry name" value="FAD-bd"/>
</dbReference>
<keyword evidence="8" id="KW-1185">Reference proteome</keyword>
<evidence type="ECO:0000313" key="8">
    <source>
        <dbReference type="Proteomes" id="UP000574317"/>
    </source>
</evidence>
<dbReference type="PANTHER" id="PTHR47178">
    <property type="entry name" value="MONOOXYGENASE, FAD-BINDING"/>
    <property type="match status" value="1"/>
</dbReference>
<evidence type="ECO:0000256" key="4">
    <source>
        <dbReference type="ARBA" id="ARBA00023002"/>
    </source>
</evidence>
<keyword evidence="2" id="KW-0285">Flavoprotein</keyword>
<proteinExistence type="predicted"/>
<organism evidence="7 8">
    <name type="scientific">Fusarium napiforme</name>
    <dbReference type="NCBI Taxonomy" id="42672"/>
    <lineage>
        <taxon>Eukaryota</taxon>
        <taxon>Fungi</taxon>
        <taxon>Dikarya</taxon>
        <taxon>Ascomycota</taxon>
        <taxon>Pezizomycotina</taxon>
        <taxon>Sordariomycetes</taxon>
        <taxon>Hypocreomycetidae</taxon>
        <taxon>Hypocreales</taxon>
        <taxon>Nectriaceae</taxon>
        <taxon>Fusarium</taxon>
        <taxon>Fusarium fujikuroi species complex</taxon>
    </lineage>
</organism>
<dbReference type="Pfam" id="PF13450">
    <property type="entry name" value="NAD_binding_8"/>
    <property type="match status" value="1"/>
</dbReference>
<dbReference type="GO" id="GO:0004497">
    <property type="term" value="F:monooxygenase activity"/>
    <property type="evidence" value="ECO:0007669"/>
    <property type="project" value="UniProtKB-KW"/>
</dbReference>
<name>A0A8H5JJU1_9HYPO</name>
<comment type="cofactor">
    <cofactor evidence="1">
        <name>FAD</name>
        <dbReference type="ChEBI" id="CHEBI:57692"/>
    </cofactor>
</comment>
<dbReference type="AlphaFoldDB" id="A0A8H5JJU1"/>
<dbReference type="Pfam" id="PF01494">
    <property type="entry name" value="FAD_binding_3"/>
    <property type="match status" value="1"/>
</dbReference>
<dbReference type="GO" id="GO:0071949">
    <property type="term" value="F:FAD binding"/>
    <property type="evidence" value="ECO:0007669"/>
    <property type="project" value="InterPro"/>
</dbReference>
<dbReference type="EMBL" id="JAAOAO010000235">
    <property type="protein sequence ID" value="KAF5554461.1"/>
    <property type="molecule type" value="Genomic_DNA"/>
</dbReference>
<dbReference type="PRINTS" id="PR00420">
    <property type="entry name" value="RNGMNOXGNASE"/>
</dbReference>
<evidence type="ECO:0000256" key="2">
    <source>
        <dbReference type="ARBA" id="ARBA00022630"/>
    </source>
</evidence>
<evidence type="ECO:0000256" key="3">
    <source>
        <dbReference type="ARBA" id="ARBA00022827"/>
    </source>
</evidence>
<keyword evidence="3" id="KW-0274">FAD</keyword>
<evidence type="ECO:0000313" key="7">
    <source>
        <dbReference type="EMBL" id="KAF5554461.1"/>
    </source>
</evidence>
<dbReference type="InterPro" id="IPR036188">
    <property type="entry name" value="FAD/NAD-bd_sf"/>
</dbReference>
<accession>A0A8H5JJU1</accession>
<sequence length="432" mass="47713">MPSEPKPIIIIGAGLVGLTLAQALKKSGHSFQIYDRDGTLDERPAGWGITMHWALPALAACLPAEVFAMIPSIQVDPVEGAKDHDSYRFLDLSTGVDKYNIKASLHYRLNRKKFRQLLSTDINVNWGKRLTEYQVNDDGVTVCFADGTKVQGSMLLAVDGKNSRVKKALLGDEKSQLNPLPVAFMGLTLRLSPERMQPFRDIHPILWQGTHPGSGYYVFFSMLSTPQSNGSAGSDGEYYEGQFNMSWLVERNGELPKTKAEQLAKMKSAVTADTGFFPSLRDAILAIPDDAPLLEIKLEDWPAQQWPTQGGRVSLLGDAAHTMTMYRGEAANHGIYDAVTLVYELNCWRDGTKTLRQAVEDYQTEVTSRTYDAVLLSRSACLECHNLDTLGPNSSVFQVSGFNAKVTEERRVYDLANQSIDRAASVVTVSQA</sequence>
<comment type="caution">
    <text evidence="7">The sequence shown here is derived from an EMBL/GenBank/DDBJ whole genome shotgun (WGS) entry which is preliminary data.</text>
</comment>
<feature type="domain" description="FAD-binding" evidence="6">
    <location>
        <begin position="308"/>
        <end position="365"/>
    </location>
</feature>
<reference evidence="7 8" key="1">
    <citation type="submission" date="2020-05" db="EMBL/GenBank/DDBJ databases">
        <title>Identification and distribution of gene clusters putatively required for synthesis of sphingolipid metabolism inhibitors in phylogenetically diverse species of the filamentous fungus Fusarium.</title>
        <authorList>
            <person name="Kim H.-S."/>
            <person name="Busman M."/>
            <person name="Brown D.W."/>
            <person name="Divon H."/>
            <person name="Uhlig S."/>
            <person name="Proctor R.H."/>
        </authorList>
    </citation>
    <scope>NUCLEOTIDE SEQUENCE [LARGE SCALE GENOMIC DNA]</scope>
    <source>
        <strain evidence="7 8">NRRL 25196</strain>
    </source>
</reference>
<protein>
    <submittedName>
        <fullName evidence="7">FAD binding domain-containing protein</fullName>
    </submittedName>
</protein>
<dbReference type="Gene3D" id="3.50.50.60">
    <property type="entry name" value="FAD/NAD(P)-binding domain"/>
    <property type="match status" value="1"/>
</dbReference>
<dbReference type="PANTHER" id="PTHR47178:SF1">
    <property type="entry name" value="FAD-BINDING DOMAIN-CONTAINING PROTEIN-RELATED"/>
    <property type="match status" value="1"/>
</dbReference>
<keyword evidence="5" id="KW-0503">Monooxygenase</keyword>
<evidence type="ECO:0000259" key="6">
    <source>
        <dbReference type="Pfam" id="PF01494"/>
    </source>
</evidence>